<gene>
    <name evidence="9" type="ORF">F2P81_023597</name>
</gene>
<feature type="domain" description="Grh/CP2 DB" evidence="8">
    <location>
        <begin position="1"/>
        <end position="115"/>
    </location>
</feature>
<evidence type="ECO:0000313" key="9">
    <source>
        <dbReference type="EMBL" id="KAF0024795.1"/>
    </source>
</evidence>
<dbReference type="PANTHER" id="PTHR11037:SF13">
    <property type="entry name" value="UPSTREAM-BINDING PROTEIN 1"/>
    <property type="match status" value="1"/>
</dbReference>
<keyword evidence="5 6" id="KW-0539">Nucleus</keyword>
<dbReference type="Proteomes" id="UP000438429">
    <property type="component" value="Unassembled WGS sequence"/>
</dbReference>
<dbReference type="InterPro" id="IPR040167">
    <property type="entry name" value="TF_CP2-like"/>
</dbReference>
<evidence type="ECO:0000256" key="2">
    <source>
        <dbReference type="ARBA" id="ARBA00023015"/>
    </source>
</evidence>
<dbReference type="EMBL" id="VEVO01000021">
    <property type="protein sequence ID" value="KAF0024795.1"/>
    <property type="molecule type" value="Genomic_DNA"/>
</dbReference>
<organism evidence="9 10">
    <name type="scientific">Scophthalmus maximus</name>
    <name type="common">Turbot</name>
    <name type="synonym">Psetta maxima</name>
    <dbReference type="NCBI Taxonomy" id="52904"/>
    <lineage>
        <taxon>Eukaryota</taxon>
        <taxon>Metazoa</taxon>
        <taxon>Chordata</taxon>
        <taxon>Craniata</taxon>
        <taxon>Vertebrata</taxon>
        <taxon>Euteleostomi</taxon>
        <taxon>Actinopterygii</taxon>
        <taxon>Neopterygii</taxon>
        <taxon>Teleostei</taxon>
        <taxon>Neoteleostei</taxon>
        <taxon>Acanthomorphata</taxon>
        <taxon>Carangaria</taxon>
        <taxon>Pleuronectiformes</taxon>
        <taxon>Pleuronectoidei</taxon>
        <taxon>Scophthalmidae</taxon>
        <taxon>Scophthalmus</taxon>
    </lineage>
</organism>
<keyword evidence="2" id="KW-0805">Transcription regulation</keyword>
<dbReference type="GO" id="GO:0005634">
    <property type="term" value="C:nucleus"/>
    <property type="evidence" value="ECO:0007669"/>
    <property type="project" value="UniProtKB-SubCell"/>
</dbReference>
<keyword evidence="4" id="KW-0804">Transcription</keyword>
<comment type="caution">
    <text evidence="9">The sequence shown here is derived from an EMBL/GenBank/DDBJ whole genome shotgun (WGS) entry which is preliminary data.</text>
</comment>
<dbReference type="PROSITE" id="PS51968">
    <property type="entry name" value="GRH_CP2_DB"/>
    <property type="match status" value="1"/>
</dbReference>
<accession>A0A6A4RXE8</accession>
<protein>
    <recommendedName>
        <fullName evidence="8">Grh/CP2 DB domain-containing protein</fullName>
    </recommendedName>
</protein>
<evidence type="ECO:0000259" key="8">
    <source>
        <dbReference type="PROSITE" id="PS51968"/>
    </source>
</evidence>
<dbReference type="AlphaFoldDB" id="A0A6A4RXE8"/>
<evidence type="ECO:0000313" key="10">
    <source>
        <dbReference type="Proteomes" id="UP000438429"/>
    </source>
</evidence>
<reference evidence="9 10" key="1">
    <citation type="submission" date="2019-06" db="EMBL/GenBank/DDBJ databases">
        <title>Draft genomes of female and male turbot (Scophthalmus maximus).</title>
        <authorList>
            <person name="Xu H."/>
            <person name="Xu X.-W."/>
            <person name="Shao C."/>
            <person name="Chen S."/>
        </authorList>
    </citation>
    <scope>NUCLEOTIDE SEQUENCE [LARGE SCALE GENOMIC DNA]</scope>
    <source>
        <strain evidence="9">Ysfricsl-2016a</strain>
        <tissue evidence="9">Blood</tissue>
    </source>
</reference>
<evidence type="ECO:0000256" key="7">
    <source>
        <dbReference type="SAM" id="MobiDB-lite"/>
    </source>
</evidence>
<comment type="subcellular location">
    <subcellularLocation>
        <location evidence="1 6">Nucleus</location>
    </subcellularLocation>
</comment>
<evidence type="ECO:0000256" key="4">
    <source>
        <dbReference type="ARBA" id="ARBA00023163"/>
    </source>
</evidence>
<dbReference type="Pfam" id="PF25416">
    <property type="entry name" value="GRHL1_C"/>
    <property type="match status" value="1"/>
</dbReference>
<feature type="compositionally biased region" description="Basic and acidic residues" evidence="7">
    <location>
        <begin position="56"/>
        <end position="80"/>
    </location>
</feature>
<feature type="region of interest" description="Disordered" evidence="7">
    <location>
        <begin position="55"/>
        <end position="83"/>
    </location>
</feature>
<dbReference type="GO" id="GO:0001228">
    <property type="term" value="F:DNA-binding transcription activator activity, RNA polymerase II-specific"/>
    <property type="evidence" value="ECO:0007669"/>
    <property type="project" value="TreeGrafter"/>
</dbReference>
<dbReference type="GO" id="GO:0000978">
    <property type="term" value="F:RNA polymerase II cis-regulatory region sequence-specific DNA binding"/>
    <property type="evidence" value="ECO:0007669"/>
    <property type="project" value="TreeGrafter"/>
</dbReference>
<dbReference type="InterPro" id="IPR007604">
    <property type="entry name" value="CP2"/>
</dbReference>
<name>A0A6A4RXE8_SCOMX</name>
<dbReference type="Pfam" id="PF04516">
    <property type="entry name" value="CP2"/>
    <property type="match status" value="1"/>
</dbReference>
<keyword evidence="3 6" id="KW-0238">DNA-binding</keyword>
<evidence type="ECO:0000256" key="5">
    <source>
        <dbReference type="ARBA" id="ARBA00023242"/>
    </source>
</evidence>
<evidence type="ECO:0000256" key="3">
    <source>
        <dbReference type="ARBA" id="ARBA00023125"/>
    </source>
</evidence>
<evidence type="ECO:0000256" key="1">
    <source>
        <dbReference type="ARBA" id="ARBA00004123"/>
    </source>
</evidence>
<sequence>MVKVHCISTEFTPRKHGGEKGVPFRIQIDTFAQGDNGEYAEHLHSASCQIKVFKPKGADRKQKTDREKMEKRTPQEKEKYQPSYDTTILSECSPWPDNAYVSTNQAATPSFTSTPLSTYTTSSVPDRSVCPRLTVYVCQESSLLERHDTDENGEHSISSSLRVYHALYLEELTAAELIRKMACVCSLPLGKINQVYRQGPTGILILLSDQMVYNFPDESSFLISTVKGVNNNYNDNNINNNNNNSSYFPSTI</sequence>
<evidence type="ECO:0000256" key="6">
    <source>
        <dbReference type="PROSITE-ProRule" id="PRU01313"/>
    </source>
</evidence>
<dbReference type="InterPro" id="IPR057520">
    <property type="entry name" value="GRHL1/CP2_C"/>
</dbReference>
<dbReference type="PANTHER" id="PTHR11037">
    <property type="entry name" value="TRANSCRIPTION FACTOR CP2"/>
    <property type="match status" value="1"/>
</dbReference>
<proteinExistence type="predicted"/>